<evidence type="ECO:0000313" key="4">
    <source>
        <dbReference type="Proteomes" id="UP000749559"/>
    </source>
</evidence>
<dbReference type="InterPro" id="IPR056378">
    <property type="entry name" value="Let-756-like_FGF"/>
</dbReference>
<dbReference type="Gene3D" id="2.80.10.50">
    <property type="match status" value="1"/>
</dbReference>
<comment type="caution">
    <text evidence="3">The sequence shown here is derived from an EMBL/GenBank/DDBJ whole genome shotgun (WGS) entry which is preliminary data.</text>
</comment>
<dbReference type="Pfam" id="PF00167">
    <property type="entry name" value="FGF"/>
    <property type="match status" value="1"/>
</dbReference>
<feature type="signal peptide" evidence="2">
    <location>
        <begin position="1"/>
        <end position="22"/>
    </location>
</feature>
<proteinExistence type="inferred from homology"/>
<dbReference type="PANTHER" id="PTHR11486">
    <property type="entry name" value="FIBROBLAST GROWTH FACTOR"/>
    <property type="match status" value="1"/>
</dbReference>
<evidence type="ECO:0000256" key="2">
    <source>
        <dbReference type="RuleBase" id="RU049442"/>
    </source>
</evidence>
<dbReference type="PRINTS" id="PR00263">
    <property type="entry name" value="HBGFFGF"/>
</dbReference>
<protein>
    <recommendedName>
        <fullName evidence="2">Fibroblast growth factor</fullName>
        <shortName evidence="2">FGF</shortName>
    </recommendedName>
</protein>
<dbReference type="AlphaFoldDB" id="A0A8S4N6T1"/>
<sequence length="215" mass="24420">MNAHWILIQIIWMIQLSSQIMCKSTKNFNIPVLKQAAMTKDALASSTGTFTLRLRRNNVYGPKWGPGTPKRRLKRNLPRLSDTKYFMSSTGYNLVILPNGRITGHSRPSRYALLERIHVSSGIIRLRGVTTGRYISINHRGRLRSTTEATEETLFLERIESNFYSTYKSYKYSAMDWCLGIRHSDVTLGQGRAEKVGCRTGMGGRKAAFFLPISP</sequence>
<dbReference type="GO" id="GO:0008083">
    <property type="term" value="F:growth factor activity"/>
    <property type="evidence" value="ECO:0007669"/>
    <property type="project" value="InterPro"/>
</dbReference>
<dbReference type="OrthoDB" id="5987799at2759"/>
<feature type="chain" id="PRO_5035968778" description="Fibroblast growth factor" evidence="2">
    <location>
        <begin position="23"/>
        <end position="215"/>
    </location>
</feature>
<dbReference type="CDD" id="cd00058">
    <property type="entry name" value="beta-trefoil_FGF"/>
    <property type="match status" value="1"/>
</dbReference>
<reference evidence="3" key="1">
    <citation type="submission" date="2022-03" db="EMBL/GenBank/DDBJ databases">
        <authorList>
            <person name="Martin C."/>
        </authorList>
    </citation>
    <scope>NUCLEOTIDE SEQUENCE</scope>
</reference>
<dbReference type="PRINTS" id="PR00262">
    <property type="entry name" value="IL1HBGF"/>
</dbReference>
<dbReference type="InterPro" id="IPR002209">
    <property type="entry name" value="Fibroblast_GF_fam"/>
</dbReference>
<dbReference type="EMBL" id="CAIIXF020000002">
    <property type="protein sequence ID" value="CAH1776542.1"/>
    <property type="molecule type" value="Genomic_DNA"/>
</dbReference>
<name>A0A8S4N6T1_OWEFU</name>
<dbReference type="SMART" id="SM00442">
    <property type="entry name" value="FGF"/>
    <property type="match status" value="1"/>
</dbReference>
<evidence type="ECO:0000256" key="1">
    <source>
        <dbReference type="ARBA" id="ARBA00007936"/>
    </source>
</evidence>
<dbReference type="InterPro" id="IPR008996">
    <property type="entry name" value="IL1/FGF"/>
</dbReference>
<dbReference type="Proteomes" id="UP000749559">
    <property type="component" value="Unassembled WGS sequence"/>
</dbReference>
<gene>
    <name evidence="3" type="ORF">OFUS_LOCUS3709</name>
</gene>
<accession>A0A8S4N6T1</accession>
<keyword evidence="2" id="KW-0732">Signal</keyword>
<keyword evidence="4" id="KW-1185">Reference proteome</keyword>
<organism evidence="3 4">
    <name type="scientific">Owenia fusiformis</name>
    <name type="common">Polychaete worm</name>
    <dbReference type="NCBI Taxonomy" id="6347"/>
    <lineage>
        <taxon>Eukaryota</taxon>
        <taxon>Metazoa</taxon>
        <taxon>Spiralia</taxon>
        <taxon>Lophotrochozoa</taxon>
        <taxon>Annelida</taxon>
        <taxon>Polychaeta</taxon>
        <taxon>Sedentaria</taxon>
        <taxon>Canalipalpata</taxon>
        <taxon>Sabellida</taxon>
        <taxon>Oweniida</taxon>
        <taxon>Oweniidae</taxon>
        <taxon>Owenia</taxon>
    </lineage>
</organism>
<comment type="similarity">
    <text evidence="1 2">Belongs to the heparin-binding growth factors family.</text>
</comment>
<evidence type="ECO:0000313" key="3">
    <source>
        <dbReference type="EMBL" id="CAH1776542.1"/>
    </source>
</evidence>
<dbReference type="SUPFAM" id="SSF50353">
    <property type="entry name" value="Cytokine"/>
    <property type="match status" value="1"/>
</dbReference>